<dbReference type="GO" id="GO:0005524">
    <property type="term" value="F:ATP binding"/>
    <property type="evidence" value="ECO:0007669"/>
    <property type="project" value="UniProtKB-KW"/>
</dbReference>
<evidence type="ECO:0000256" key="1">
    <source>
        <dbReference type="ARBA" id="ARBA00001947"/>
    </source>
</evidence>
<dbReference type="SMART" id="SM00382">
    <property type="entry name" value="AAA"/>
    <property type="match status" value="1"/>
</dbReference>
<dbReference type="FunFam" id="3.40.50.300:FF:000175">
    <property type="entry name" value="ATP-dependent zinc metalloprotease FTSH 4"/>
    <property type="match status" value="1"/>
</dbReference>
<keyword evidence="9" id="KW-0862">Zinc</keyword>
<dbReference type="PANTHER" id="PTHR23076:SF97">
    <property type="entry name" value="ATP-DEPENDENT ZINC METALLOPROTEASE YME1L1"/>
    <property type="match status" value="1"/>
</dbReference>
<evidence type="ECO:0000256" key="5">
    <source>
        <dbReference type="ARBA" id="ARBA00022670"/>
    </source>
</evidence>
<comment type="similarity">
    <text evidence="4">In the N-terminal section; belongs to the AAA ATPase family.</text>
</comment>
<dbReference type="Pfam" id="PF17862">
    <property type="entry name" value="AAA_lid_3"/>
    <property type="match status" value="1"/>
</dbReference>
<dbReference type="Pfam" id="PF00004">
    <property type="entry name" value="AAA"/>
    <property type="match status" value="1"/>
</dbReference>
<dbReference type="CDD" id="cd19501">
    <property type="entry name" value="RecA-like_FtsH"/>
    <property type="match status" value="1"/>
</dbReference>
<dbReference type="GO" id="GO:0004176">
    <property type="term" value="F:ATP-dependent peptidase activity"/>
    <property type="evidence" value="ECO:0007669"/>
    <property type="project" value="InterPro"/>
</dbReference>
<dbReference type="GO" id="GO:0006508">
    <property type="term" value="P:proteolysis"/>
    <property type="evidence" value="ECO:0007669"/>
    <property type="project" value="UniProtKB-KW"/>
</dbReference>
<accession>A0A0L0GDN2</accession>
<evidence type="ECO:0000256" key="10">
    <source>
        <dbReference type="ARBA" id="ARBA00022840"/>
    </source>
</evidence>
<dbReference type="SUPFAM" id="SSF52540">
    <property type="entry name" value="P-loop containing nucleoside triphosphate hydrolases"/>
    <property type="match status" value="1"/>
</dbReference>
<dbReference type="Proteomes" id="UP000054560">
    <property type="component" value="Unassembled WGS sequence"/>
</dbReference>
<evidence type="ECO:0000256" key="2">
    <source>
        <dbReference type="ARBA" id="ARBA00004370"/>
    </source>
</evidence>
<dbReference type="InterPro" id="IPR000642">
    <property type="entry name" value="Peptidase_M41"/>
</dbReference>
<name>A0A0L0GDN2_9EUKA</name>
<dbReference type="InterPro" id="IPR003960">
    <property type="entry name" value="ATPase_AAA_CS"/>
</dbReference>
<evidence type="ECO:0000256" key="7">
    <source>
        <dbReference type="ARBA" id="ARBA00022741"/>
    </source>
</evidence>
<reference evidence="14 15" key="1">
    <citation type="submission" date="2011-02" db="EMBL/GenBank/DDBJ databases">
        <title>The Genome Sequence of Sphaeroforma arctica JP610.</title>
        <authorList>
            <consortium name="The Broad Institute Genome Sequencing Platform"/>
            <person name="Russ C."/>
            <person name="Cuomo C."/>
            <person name="Young S.K."/>
            <person name="Zeng Q."/>
            <person name="Gargeya S."/>
            <person name="Alvarado L."/>
            <person name="Berlin A."/>
            <person name="Chapman S.B."/>
            <person name="Chen Z."/>
            <person name="Freedman E."/>
            <person name="Gellesch M."/>
            <person name="Goldberg J."/>
            <person name="Griggs A."/>
            <person name="Gujja S."/>
            <person name="Heilman E."/>
            <person name="Heiman D."/>
            <person name="Howarth C."/>
            <person name="Mehta T."/>
            <person name="Neiman D."/>
            <person name="Pearson M."/>
            <person name="Roberts A."/>
            <person name="Saif S."/>
            <person name="Shea T."/>
            <person name="Shenoy N."/>
            <person name="Sisk P."/>
            <person name="Stolte C."/>
            <person name="Sykes S."/>
            <person name="White J."/>
            <person name="Yandava C."/>
            <person name="Burger G."/>
            <person name="Gray M.W."/>
            <person name="Holland P.W.H."/>
            <person name="King N."/>
            <person name="Lang F.B.F."/>
            <person name="Roger A.J."/>
            <person name="Ruiz-Trillo I."/>
            <person name="Haas B."/>
            <person name="Nusbaum C."/>
            <person name="Birren B."/>
        </authorList>
    </citation>
    <scope>NUCLEOTIDE SEQUENCE [LARGE SCALE GENOMIC DNA]</scope>
    <source>
        <strain evidence="14 15">JP610</strain>
    </source>
</reference>
<keyword evidence="12" id="KW-0472">Membrane</keyword>
<dbReference type="FunFam" id="1.10.8.60:FF:000001">
    <property type="entry name" value="ATP-dependent zinc metalloprotease FtsH"/>
    <property type="match status" value="1"/>
</dbReference>
<dbReference type="PROSITE" id="PS00674">
    <property type="entry name" value="AAA"/>
    <property type="match status" value="1"/>
</dbReference>
<evidence type="ECO:0000313" key="15">
    <source>
        <dbReference type="Proteomes" id="UP000054560"/>
    </source>
</evidence>
<dbReference type="Gene3D" id="1.10.8.60">
    <property type="match status" value="1"/>
</dbReference>
<dbReference type="InterPro" id="IPR041569">
    <property type="entry name" value="AAA_lid_3"/>
</dbReference>
<dbReference type="GO" id="GO:0016887">
    <property type="term" value="F:ATP hydrolysis activity"/>
    <property type="evidence" value="ECO:0007669"/>
    <property type="project" value="InterPro"/>
</dbReference>
<dbReference type="HAMAP" id="MF_01458">
    <property type="entry name" value="FtsH"/>
    <property type="match status" value="1"/>
</dbReference>
<gene>
    <name evidence="14" type="ORF">SARC_00782</name>
</gene>
<dbReference type="InterPro" id="IPR027417">
    <property type="entry name" value="P-loop_NTPase"/>
</dbReference>
<comment type="cofactor">
    <cofactor evidence="1">
        <name>Zn(2+)</name>
        <dbReference type="ChEBI" id="CHEBI:29105"/>
    </cofactor>
</comment>
<feature type="domain" description="AAA+ ATPase" evidence="13">
    <location>
        <begin position="307"/>
        <end position="444"/>
    </location>
</feature>
<protein>
    <recommendedName>
        <fullName evidence="13">AAA+ ATPase domain-containing protein</fullName>
    </recommendedName>
</protein>
<evidence type="ECO:0000256" key="6">
    <source>
        <dbReference type="ARBA" id="ARBA00022723"/>
    </source>
</evidence>
<dbReference type="Gene3D" id="3.40.50.300">
    <property type="entry name" value="P-loop containing nucleotide triphosphate hydrolases"/>
    <property type="match status" value="1"/>
</dbReference>
<dbReference type="SUPFAM" id="SSF140990">
    <property type="entry name" value="FtsH protease domain-like"/>
    <property type="match status" value="1"/>
</dbReference>
<dbReference type="eggNOG" id="KOG0734">
    <property type="taxonomic scope" value="Eukaryota"/>
</dbReference>
<keyword evidence="5" id="KW-0645">Protease</keyword>
<dbReference type="EMBL" id="KQ241623">
    <property type="protein sequence ID" value="KNC87107.1"/>
    <property type="molecule type" value="Genomic_DNA"/>
</dbReference>
<dbReference type="GeneID" id="25901286"/>
<dbReference type="InterPro" id="IPR037219">
    <property type="entry name" value="Peptidase_M41-like"/>
</dbReference>
<dbReference type="Gene3D" id="1.20.58.760">
    <property type="entry name" value="Peptidase M41"/>
    <property type="match status" value="1"/>
</dbReference>
<keyword evidence="7" id="KW-0547">Nucleotide-binding</keyword>
<dbReference type="GO" id="GO:0004222">
    <property type="term" value="F:metalloendopeptidase activity"/>
    <property type="evidence" value="ECO:0007669"/>
    <property type="project" value="InterPro"/>
</dbReference>
<dbReference type="RefSeq" id="XP_014161009.1">
    <property type="nucleotide sequence ID" value="XM_014305534.1"/>
</dbReference>
<evidence type="ECO:0000256" key="3">
    <source>
        <dbReference type="ARBA" id="ARBA00010044"/>
    </source>
</evidence>
<dbReference type="InterPro" id="IPR003593">
    <property type="entry name" value="AAA+_ATPase"/>
</dbReference>
<dbReference type="GO" id="GO:0016020">
    <property type="term" value="C:membrane"/>
    <property type="evidence" value="ECO:0007669"/>
    <property type="project" value="UniProtKB-SubCell"/>
</dbReference>
<keyword evidence="8" id="KW-0378">Hydrolase</keyword>
<dbReference type="STRING" id="667725.A0A0L0GDN2"/>
<evidence type="ECO:0000256" key="8">
    <source>
        <dbReference type="ARBA" id="ARBA00022801"/>
    </source>
</evidence>
<evidence type="ECO:0000259" key="13">
    <source>
        <dbReference type="SMART" id="SM00382"/>
    </source>
</evidence>
<evidence type="ECO:0000256" key="11">
    <source>
        <dbReference type="ARBA" id="ARBA00023049"/>
    </source>
</evidence>
<dbReference type="OrthoDB" id="1413014at2759"/>
<dbReference type="GO" id="GO:0046872">
    <property type="term" value="F:metal ion binding"/>
    <property type="evidence" value="ECO:0007669"/>
    <property type="project" value="UniProtKB-KW"/>
</dbReference>
<dbReference type="InterPro" id="IPR005936">
    <property type="entry name" value="FtsH"/>
</dbReference>
<evidence type="ECO:0000256" key="12">
    <source>
        <dbReference type="ARBA" id="ARBA00023136"/>
    </source>
</evidence>
<evidence type="ECO:0000313" key="14">
    <source>
        <dbReference type="EMBL" id="KNC87107.1"/>
    </source>
</evidence>
<dbReference type="PANTHER" id="PTHR23076">
    <property type="entry name" value="METALLOPROTEASE M41 FTSH"/>
    <property type="match status" value="1"/>
</dbReference>
<comment type="subcellular location">
    <subcellularLocation>
        <location evidence="2">Membrane</location>
    </subcellularLocation>
</comment>
<evidence type="ECO:0000256" key="4">
    <source>
        <dbReference type="ARBA" id="ARBA00010550"/>
    </source>
</evidence>
<keyword evidence="11" id="KW-0482">Metalloprotease</keyword>
<proteinExistence type="inferred from homology"/>
<keyword evidence="6" id="KW-0479">Metal-binding</keyword>
<organism evidence="14 15">
    <name type="scientific">Sphaeroforma arctica JP610</name>
    <dbReference type="NCBI Taxonomy" id="667725"/>
    <lineage>
        <taxon>Eukaryota</taxon>
        <taxon>Ichthyosporea</taxon>
        <taxon>Ichthyophonida</taxon>
        <taxon>Sphaeroforma</taxon>
    </lineage>
</organism>
<evidence type="ECO:0000256" key="9">
    <source>
        <dbReference type="ARBA" id="ARBA00022833"/>
    </source>
</evidence>
<sequence length="726" mass="79355">MQSMVAHSGVSAKRLCRSPTALYRTLAALRPSIADHSTTTRMLSGSWVWSMKRHQSPLTASTCAYTHTTLQRSHIHTLRRLANLAKSGESVQKVAKRPFMGVGRLNRLEQAADASPRDVTKQLALLKELNRAGEHEVVIRRWDSNKFAINEAAMQEYIKALVHAHRMEASSLPNAIKRLESFGKSGLSDAGLVGAGAGGVSLAGISASSPLPVELVSTIKFALLKKVGWQIMSAFIFFSVMIAVVQDGMNVNKNIPGMRTSTTPHADEDTGLRFEDVRGCDEAKQDLEEVVEFLRNPEKFTRLGGKLPKGLLLMGPPGTGKTMLARAIAGEADVPFFYCAGSDFDEMFVGVGARRVRELFEAALKVQPCIVFIDEIDAIGGKRNVRDGSGNSRMTLNQLLVELDGFKQNDGVIVVGATNFPELLDEALIRPGRFDKKVYINIPDTKGRLEILQSHISKVGVDPAVDLRVIARATSGMSGAELSNMVNQAALKASIDNKTEVGTKEFIYALDKIRMGAENKSRIITAKNRNQTAYHEGGHALVAALTPGANAMYKATILSRGQTLGMVQFLPEVDNTSRSKEAYFADLRVAMGGRAAEELLWGEENVSSGCSSDLKNATSMATHMVCDLGYSKKIGKVVHDRDSPKSEETMKLIDLEVRRLLDEAYEDAINTLRKNKDKLDLLATALIEYETLDGEEIKMVLEGKPLPDRELVAPPDTDLNYDNLLA</sequence>
<dbReference type="Pfam" id="PF01434">
    <property type="entry name" value="Peptidase_M41"/>
    <property type="match status" value="1"/>
</dbReference>
<keyword evidence="15" id="KW-1185">Reference proteome</keyword>
<dbReference type="AlphaFoldDB" id="A0A0L0GDN2"/>
<dbReference type="FunFam" id="1.20.58.760:FF:000001">
    <property type="entry name" value="ATP-dependent zinc metalloprotease FtsH"/>
    <property type="match status" value="1"/>
</dbReference>
<comment type="similarity">
    <text evidence="3">In the C-terminal section; belongs to the peptidase M41 family.</text>
</comment>
<keyword evidence="10" id="KW-0067">ATP-binding</keyword>
<dbReference type="InterPro" id="IPR003959">
    <property type="entry name" value="ATPase_AAA_core"/>
</dbReference>